<evidence type="ECO:0000256" key="1">
    <source>
        <dbReference type="ARBA" id="ARBA00022827"/>
    </source>
</evidence>
<dbReference type="Gene3D" id="3.30.465.10">
    <property type="match status" value="1"/>
</dbReference>
<dbReference type="Pfam" id="PF01565">
    <property type="entry name" value="FAD_binding_4"/>
    <property type="match status" value="1"/>
</dbReference>
<organism evidence="3 4">
    <name type="scientific">Ramlibacter algicola</name>
    <dbReference type="NCBI Taxonomy" id="2795217"/>
    <lineage>
        <taxon>Bacteria</taxon>
        <taxon>Pseudomonadati</taxon>
        <taxon>Pseudomonadota</taxon>
        <taxon>Betaproteobacteria</taxon>
        <taxon>Burkholderiales</taxon>
        <taxon>Comamonadaceae</taxon>
        <taxon>Ramlibacter</taxon>
    </lineage>
</organism>
<dbReference type="PANTHER" id="PTHR43762:SF1">
    <property type="entry name" value="D-ARABINONO-1,4-LACTONE OXIDASE"/>
    <property type="match status" value="1"/>
</dbReference>
<dbReference type="EMBL" id="JAEDAO010000001">
    <property type="protein sequence ID" value="MBK0393756.1"/>
    <property type="molecule type" value="Genomic_DNA"/>
</dbReference>
<dbReference type="SUPFAM" id="SSF56176">
    <property type="entry name" value="FAD-binding/transporter-associated domain-like"/>
    <property type="match status" value="1"/>
</dbReference>
<evidence type="ECO:0000313" key="3">
    <source>
        <dbReference type="EMBL" id="MBK0393756.1"/>
    </source>
</evidence>
<gene>
    <name evidence="3" type="ORF">I8E28_14250</name>
</gene>
<keyword evidence="4" id="KW-1185">Reference proteome</keyword>
<dbReference type="InterPro" id="IPR036318">
    <property type="entry name" value="FAD-bd_PCMH-like_sf"/>
</dbReference>
<dbReference type="GO" id="GO:0071949">
    <property type="term" value="F:FAD binding"/>
    <property type="evidence" value="ECO:0007669"/>
    <property type="project" value="InterPro"/>
</dbReference>
<protein>
    <submittedName>
        <fullName evidence="3">FAD-binding oxidoreductase</fullName>
    </submittedName>
</protein>
<dbReference type="InterPro" id="IPR006094">
    <property type="entry name" value="Oxid_FAD_bind_N"/>
</dbReference>
<proteinExistence type="predicted"/>
<dbReference type="RefSeq" id="WP_200788705.1">
    <property type="nucleotide sequence ID" value="NZ_JAEDAO010000001.1"/>
</dbReference>
<dbReference type="PROSITE" id="PS51387">
    <property type="entry name" value="FAD_PCMH"/>
    <property type="match status" value="1"/>
</dbReference>
<accession>A0A934Q3B1</accession>
<evidence type="ECO:0000313" key="4">
    <source>
        <dbReference type="Proteomes" id="UP000617041"/>
    </source>
</evidence>
<feature type="domain" description="FAD-binding PCMH-type" evidence="2">
    <location>
        <begin position="9"/>
        <end position="173"/>
    </location>
</feature>
<reference evidence="3" key="1">
    <citation type="submission" date="2020-12" db="EMBL/GenBank/DDBJ databases">
        <title>Ramlibacter sp. nov., isolated from a freshwater alga, Cryptomonas.</title>
        <authorList>
            <person name="Kim H.M."/>
            <person name="Jeon C.O."/>
        </authorList>
    </citation>
    <scope>NUCLEOTIDE SEQUENCE</scope>
    <source>
        <strain evidence="3">CrO1</strain>
    </source>
</reference>
<keyword evidence="1" id="KW-0274">FAD</keyword>
<dbReference type="AlphaFoldDB" id="A0A934Q3B1"/>
<dbReference type="GO" id="GO:0016899">
    <property type="term" value="F:oxidoreductase activity, acting on the CH-OH group of donors, oxygen as acceptor"/>
    <property type="evidence" value="ECO:0007669"/>
    <property type="project" value="InterPro"/>
</dbReference>
<sequence length="429" mass="46115">MMISGWGGYPVQDARVLQPLALSGFRECLEEPFIARGMGRSYGDSATAATVAQTGHVDRFIAFDEGTGLLTGEAGLTLRDILRRVVPRGWFLPVTPGTSYVTLAGAVASDVHGKNHHVAGTFGQHVVGLTLMLGTGEVVTASPSEHADLFHATCGGMGLTGVILTVTVRLIPIRSAQIRQSTLKATCLEHACELLDAHAGSTYSVAWIDCLASGKSLGRSVLALGEHAEEGGLAFQLPEPADVPFHAPSQVLNKVTMRAFNAVHYGSARPGMASVPFFPFFYPLDAVGQWNRLYGRRGFVQYQFALPRAGGLAVMRRVLEEIAGSGRASFLAVLKQLGPQNDNLLSFPIEGYTLALDFQLTATTVAFLRGLDDLVTAAGGRIYLAKDAVMAESTFKAGYPRWRQFEAVREKYGAIGRFRSAQSRRLGLQ</sequence>
<name>A0A934Q3B1_9BURK</name>
<dbReference type="InterPro" id="IPR016166">
    <property type="entry name" value="FAD-bd_PCMH"/>
</dbReference>
<dbReference type="InterPro" id="IPR010031">
    <property type="entry name" value="FAD_lactone_oxidase-like"/>
</dbReference>
<dbReference type="InterPro" id="IPR016169">
    <property type="entry name" value="FAD-bd_PCMH_sub2"/>
</dbReference>
<dbReference type="Proteomes" id="UP000617041">
    <property type="component" value="Unassembled WGS sequence"/>
</dbReference>
<keyword evidence="1" id="KW-0285">Flavoprotein</keyword>
<dbReference type="PANTHER" id="PTHR43762">
    <property type="entry name" value="L-GULONOLACTONE OXIDASE"/>
    <property type="match status" value="1"/>
</dbReference>
<evidence type="ECO:0000259" key="2">
    <source>
        <dbReference type="PROSITE" id="PS51387"/>
    </source>
</evidence>
<comment type="caution">
    <text evidence="3">The sequence shown here is derived from an EMBL/GenBank/DDBJ whole genome shotgun (WGS) entry which is preliminary data.</text>
</comment>